<evidence type="ECO:0000313" key="2">
    <source>
        <dbReference type="Proteomes" id="UP001499990"/>
    </source>
</evidence>
<keyword evidence="2" id="KW-1185">Reference proteome</keyword>
<protein>
    <submittedName>
        <fullName evidence="1">Uncharacterized protein</fullName>
    </submittedName>
</protein>
<reference evidence="2" key="1">
    <citation type="journal article" date="2019" name="Int. J. Syst. Evol. Microbiol.">
        <title>The Global Catalogue of Microorganisms (GCM) 10K type strain sequencing project: providing services to taxonomists for standard genome sequencing and annotation.</title>
        <authorList>
            <consortium name="The Broad Institute Genomics Platform"/>
            <consortium name="The Broad Institute Genome Sequencing Center for Infectious Disease"/>
            <person name="Wu L."/>
            <person name="Ma J."/>
        </authorList>
    </citation>
    <scope>NUCLEOTIDE SEQUENCE [LARGE SCALE GENOMIC DNA]</scope>
    <source>
        <strain evidence="2">JCM 9651</strain>
    </source>
</reference>
<proteinExistence type="predicted"/>
<evidence type="ECO:0000313" key="1">
    <source>
        <dbReference type="EMBL" id="GAA3370828.1"/>
    </source>
</evidence>
<sequence>MPGIPGMGRLRIMTDRRSTRHGQLLLPVALLFGNFTMHTMGHRTGHARHEISAGMSAVPPCTRPY</sequence>
<dbReference type="Proteomes" id="UP001499990">
    <property type="component" value="Unassembled WGS sequence"/>
</dbReference>
<organism evidence="1 2">
    <name type="scientific">Streptomyces sannanensis</name>
    <dbReference type="NCBI Taxonomy" id="285536"/>
    <lineage>
        <taxon>Bacteria</taxon>
        <taxon>Bacillati</taxon>
        <taxon>Actinomycetota</taxon>
        <taxon>Actinomycetes</taxon>
        <taxon>Kitasatosporales</taxon>
        <taxon>Streptomycetaceae</taxon>
        <taxon>Streptomyces</taxon>
    </lineage>
</organism>
<accession>A0ABP6S8I5</accession>
<dbReference type="EMBL" id="BAAAYL010000001">
    <property type="protein sequence ID" value="GAA3370828.1"/>
    <property type="molecule type" value="Genomic_DNA"/>
</dbReference>
<gene>
    <name evidence="1" type="ORF">GCM10020367_19020</name>
</gene>
<comment type="caution">
    <text evidence="1">The sequence shown here is derived from an EMBL/GenBank/DDBJ whole genome shotgun (WGS) entry which is preliminary data.</text>
</comment>
<name>A0ABP6S8I5_9ACTN</name>